<dbReference type="PROSITE" id="PS51257">
    <property type="entry name" value="PROKAR_LIPOPROTEIN"/>
    <property type="match status" value="1"/>
</dbReference>
<evidence type="ECO:0000313" key="2">
    <source>
        <dbReference type="EMBL" id="MCS4036931.1"/>
    </source>
</evidence>
<name>A0A9X2UL85_9BACT</name>
<dbReference type="AlphaFoldDB" id="A0A9X2UL85"/>
<sequence>MPHPASRPHNRLLALVPPAGRTALLGLLLLAATACGPTISEFNARAYEQATSLKVEALALMDKATAPYAEHADAVQHLKTELEKAYEFAKGRPENEISARQWRILIDPDRDLLGGFLADWKEQSAFSATFVEEKKTQIARAFDTIIELESGKKKPDEVRNSPQRGPAPAPAPSHQSSSWTDARR</sequence>
<organism evidence="2 3">
    <name type="scientific">Salinibacter ruber</name>
    <dbReference type="NCBI Taxonomy" id="146919"/>
    <lineage>
        <taxon>Bacteria</taxon>
        <taxon>Pseudomonadati</taxon>
        <taxon>Rhodothermota</taxon>
        <taxon>Rhodothermia</taxon>
        <taxon>Rhodothermales</taxon>
        <taxon>Salinibacteraceae</taxon>
        <taxon>Salinibacter</taxon>
    </lineage>
</organism>
<accession>A0A9X2UL85</accession>
<proteinExistence type="predicted"/>
<dbReference type="Proteomes" id="UP001155040">
    <property type="component" value="Unassembled WGS sequence"/>
</dbReference>
<reference evidence="2" key="1">
    <citation type="submission" date="2022-08" db="EMBL/GenBank/DDBJ databases">
        <title>Genomic Encyclopedia of Type Strains, Phase V (KMG-V): Genome sequencing to study the core and pangenomes of soil and plant-associated prokaryotes.</title>
        <authorList>
            <person name="Whitman W."/>
        </authorList>
    </citation>
    <scope>NUCLEOTIDE SEQUENCE</scope>
    <source>
        <strain evidence="2">SP3012</strain>
    </source>
</reference>
<gene>
    <name evidence="2" type="ORF">GGQ01_002003</name>
</gene>
<feature type="compositionally biased region" description="Basic and acidic residues" evidence="1">
    <location>
        <begin position="149"/>
        <end position="159"/>
    </location>
</feature>
<protein>
    <submittedName>
        <fullName evidence="2">Uncharacterized protein</fullName>
    </submittedName>
</protein>
<comment type="caution">
    <text evidence="2">The sequence shown here is derived from an EMBL/GenBank/DDBJ whole genome shotgun (WGS) entry which is preliminary data.</text>
</comment>
<dbReference type="RefSeq" id="WP_258004819.1">
    <property type="nucleotide sequence ID" value="NZ_JANTZC010000001.1"/>
</dbReference>
<evidence type="ECO:0000313" key="3">
    <source>
        <dbReference type="Proteomes" id="UP001155040"/>
    </source>
</evidence>
<evidence type="ECO:0000256" key="1">
    <source>
        <dbReference type="SAM" id="MobiDB-lite"/>
    </source>
</evidence>
<dbReference type="EMBL" id="JANUBF010000012">
    <property type="protein sequence ID" value="MCS4036931.1"/>
    <property type="molecule type" value="Genomic_DNA"/>
</dbReference>
<feature type="region of interest" description="Disordered" evidence="1">
    <location>
        <begin position="149"/>
        <end position="184"/>
    </location>
</feature>